<comment type="similarity">
    <text evidence="3">Belongs to the transaldolase family. Type 1 subfamily.</text>
</comment>
<dbReference type="GO" id="GO:0009052">
    <property type="term" value="P:pentose-phosphate shunt, non-oxidative branch"/>
    <property type="evidence" value="ECO:0007669"/>
    <property type="project" value="TreeGrafter"/>
</dbReference>
<dbReference type="EMBL" id="BSXU01000266">
    <property type="protein sequence ID" value="GMG20032.1"/>
    <property type="molecule type" value="Genomic_DNA"/>
</dbReference>
<dbReference type="PROSITE" id="PS01054">
    <property type="entry name" value="TRANSALDOLASE_1"/>
    <property type="match status" value="1"/>
</dbReference>
<dbReference type="Proteomes" id="UP001165063">
    <property type="component" value="Unassembled WGS sequence"/>
</dbReference>
<reference evidence="11" key="1">
    <citation type="submission" date="2023-04" db="EMBL/GenBank/DDBJ databases">
        <title>Ambrosiozyma monospora NBRC 1965.</title>
        <authorList>
            <person name="Ichikawa N."/>
            <person name="Sato H."/>
            <person name="Tonouchi N."/>
        </authorList>
    </citation>
    <scope>NUCLEOTIDE SEQUENCE</scope>
    <source>
        <strain evidence="11">NBRC 1965</strain>
    </source>
</reference>
<evidence type="ECO:0000256" key="3">
    <source>
        <dbReference type="ARBA" id="ARBA00008012"/>
    </source>
</evidence>
<evidence type="ECO:0000256" key="4">
    <source>
        <dbReference type="ARBA" id="ARBA00013151"/>
    </source>
</evidence>
<comment type="pathway">
    <text evidence="2 10">Carbohydrate degradation; pentose phosphate pathway; D-glyceraldehyde 3-phosphate and beta-D-fructose 6-phosphate from D-ribose 5-phosphate and D-xylulose 5-phosphate (non-oxidative stage): step 2/3.</text>
</comment>
<protein>
    <recommendedName>
        <fullName evidence="5 10">Transaldolase</fullName>
        <ecNumber evidence="4 10">2.2.1.2</ecNumber>
    </recommendedName>
</protein>
<evidence type="ECO:0000256" key="7">
    <source>
        <dbReference type="ARBA" id="ARBA00023126"/>
    </source>
</evidence>
<dbReference type="PANTHER" id="PTHR10683:SF18">
    <property type="entry name" value="TRANSALDOLASE"/>
    <property type="match status" value="1"/>
</dbReference>
<name>A0A9W7DE18_AMBMO</name>
<dbReference type="GO" id="GO:0005975">
    <property type="term" value="P:carbohydrate metabolic process"/>
    <property type="evidence" value="ECO:0007669"/>
    <property type="project" value="InterPro"/>
</dbReference>
<dbReference type="FunFam" id="3.20.20.70:FF:000088">
    <property type="entry name" value="Transaldolase"/>
    <property type="match status" value="1"/>
</dbReference>
<keyword evidence="7 10" id="KW-0570">Pentose shunt</keyword>
<accession>A0A9W7DE18</accession>
<dbReference type="Gene3D" id="3.20.20.70">
    <property type="entry name" value="Aldolase class I"/>
    <property type="match status" value="1"/>
</dbReference>
<sequence>MSSSLEQLKAAGTVVVADTGDFESIAKYTPQDATTNPSLILAAAKKAEYAKLIDVAVDYAKTKASTPEEQATIALDRLLVEFGSQILKIVPGRVSTEVDARLSFNKEATIKKALEIIELYKSFGVDKERVLIKIASTYEGILAARELEAKYGIHCNLTLLFSFVQAVACAEAKVTLISPFVGRILDWYKAKTGETYTSETDPGVSSVKQIYNYYKKYGYNTIVMGASFRNVGEITALAGVDYLTISPGLLESLLNSKDAVPKVLDAASAKALEQEKVSYIDDEAKFRFLLNEDAMATEKLSEGIRKFSADCETLYNQLLAKLQ</sequence>
<dbReference type="InterPro" id="IPR004730">
    <property type="entry name" value="Transaldolase_1"/>
</dbReference>
<keyword evidence="6 10" id="KW-0808">Transferase</keyword>
<comment type="caution">
    <text evidence="11">The sequence shown here is derived from an EMBL/GenBank/DDBJ whole genome shotgun (WGS) entry which is preliminary data.</text>
</comment>
<comment type="function">
    <text evidence="1">Transaldolase is important for the balance of metabolites in the pentose-phosphate pathway.</text>
</comment>
<evidence type="ECO:0000256" key="9">
    <source>
        <dbReference type="ARBA" id="ARBA00048810"/>
    </source>
</evidence>
<evidence type="ECO:0000256" key="5">
    <source>
        <dbReference type="ARBA" id="ARBA00018292"/>
    </source>
</evidence>
<keyword evidence="12" id="KW-1185">Reference proteome</keyword>
<dbReference type="InterPro" id="IPR013785">
    <property type="entry name" value="Aldolase_TIM"/>
</dbReference>
<gene>
    <name evidence="11" type="ORF">Amon01_000092300</name>
</gene>
<dbReference type="InterPro" id="IPR001585">
    <property type="entry name" value="TAL/FSA"/>
</dbReference>
<dbReference type="SUPFAM" id="SSF51569">
    <property type="entry name" value="Aldolase"/>
    <property type="match status" value="1"/>
</dbReference>
<evidence type="ECO:0000313" key="11">
    <source>
        <dbReference type="EMBL" id="GMG20032.1"/>
    </source>
</evidence>
<dbReference type="CDD" id="cd00957">
    <property type="entry name" value="Transaldolase_TalAB"/>
    <property type="match status" value="1"/>
</dbReference>
<evidence type="ECO:0000256" key="10">
    <source>
        <dbReference type="RuleBase" id="RU000501"/>
    </source>
</evidence>
<evidence type="ECO:0000256" key="8">
    <source>
        <dbReference type="ARBA" id="ARBA00023270"/>
    </source>
</evidence>
<comment type="catalytic activity">
    <reaction evidence="9 10">
        <text>D-sedoheptulose 7-phosphate + D-glyceraldehyde 3-phosphate = D-erythrose 4-phosphate + beta-D-fructose 6-phosphate</text>
        <dbReference type="Rhea" id="RHEA:17053"/>
        <dbReference type="ChEBI" id="CHEBI:16897"/>
        <dbReference type="ChEBI" id="CHEBI:57483"/>
        <dbReference type="ChEBI" id="CHEBI:57634"/>
        <dbReference type="ChEBI" id="CHEBI:59776"/>
        <dbReference type="EC" id="2.2.1.2"/>
    </reaction>
</comment>
<dbReference type="GO" id="GO:0004801">
    <property type="term" value="F:transaldolase activity"/>
    <property type="evidence" value="ECO:0007669"/>
    <property type="project" value="UniProtKB-EC"/>
</dbReference>
<dbReference type="OrthoDB" id="2015515at2759"/>
<dbReference type="Pfam" id="PF00923">
    <property type="entry name" value="TAL_FSA"/>
    <property type="match status" value="1"/>
</dbReference>
<organism evidence="11 12">
    <name type="scientific">Ambrosiozyma monospora</name>
    <name type="common">Yeast</name>
    <name type="synonym">Endomycopsis monosporus</name>
    <dbReference type="NCBI Taxonomy" id="43982"/>
    <lineage>
        <taxon>Eukaryota</taxon>
        <taxon>Fungi</taxon>
        <taxon>Dikarya</taxon>
        <taxon>Ascomycota</taxon>
        <taxon>Saccharomycotina</taxon>
        <taxon>Pichiomycetes</taxon>
        <taxon>Pichiales</taxon>
        <taxon>Pichiaceae</taxon>
        <taxon>Ambrosiozyma</taxon>
    </lineage>
</organism>
<dbReference type="GO" id="GO:0005737">
    <property type="term" value="C:cytoplasm"/>
    <property type="evidence" value="ECO:0007669"/>
    <property type="project" value="InterPro"/>
</dbReference>
<proteinExistence type="inferred from homology"/>
<keyword evidence="8" id="KW-0704">Schiff base</keyword>
<evidence type="ECO:0000256" key="6">
    <source>
        <dbReference type="ARBA" id="ARBA00022679"/>
    </source>
</evidence>
<dbReference type="PROSITE" id="PS00958">
    <property type="entry name" value="TRANSALDOLASE_2"/>
    <property type="match status" value="1"/>
</dbReference>
<evidence type="ECO:0000256" key="1">
    <source>
        <dbReference type="ARBA" id="ARBA00003518"/>
    </source>
</evidence>
<dbReference type="AlphaFoldDB" id="A0A9W7DE18"/>
<dbReference type="NCBIfam" id="TIGR00874">
    <property type="entry name" value="talAB"/>
    <property type="match status" value="1"/>
</dbReference>
<evidence type="ECO:0000256" key="2">
    <source>
        <dbReference type="ARBA" id="ARBA00004857"/>
    </source>
</evidence>
<evidence type="ECO:0000313" key="12">
    <source>
        <dbReference type="Proteomes" id="UP001165063"/>
    </source>
</evidence>
<dbReference type="EC" id="2.2.1.2" evidence="4 10"/>
<comment type="function">
    <text evidence="10">Catalyzes the rate-limiting step of the non-oxidative phase in the pentose phosphate pathway. Catalyzes the reversible conversion of sedheptulose-7-phosphate and D-glyceraldehyde 3-phosphate into erythrose-4-phosphate and beta-D-fructose 6-phosphate.</text>
</comment>
<dbReference type="InterPro" id="IPR018225">
    <property type="entry name" value="Transaldolase_AS"/>
</dbReference>
<dbReference type="PANTHER" id="PTHR10683">
    <property type="entry name" value="TRANSALDOLASE"/>
    <property type="match status" value="1"/>
</dbReference>